<dbReference type="RefSeq" id="WP_004839511.1">
    <property type="nucleotide sequence ID" value="NZ_CACRSW010000026.1"/>
</dbReference>
<organism evidence="2">
    <name type="scientific">Anaerococcus vaginalis</name>
    <dbReference type="NCBI Taxonomy" id="33037"/>
    <lineage>
        <taxon>Bacteria</taxon>
        <taxon>Bacillati</taxon>
        <taxon>Bacillota</taxon>
        <taxon>Tissierellia</taxon>
        <taxon>Tissierellales</taxon>
        <taxon>Peptoniphilaceae</taxon>
        <taxon>Anaerococcus</taxon>
    </lineage>
</organism>
<dbReference type="EMBL" id="CACRSW010000026">
    <property type="protein sequence ID" value="VYT03921.1"/>
    <property type="molecule type" value="Genomic_DNA"/>
</dbReference>
<name>A0A6N2TIS6_9FIRM</name>
<dbReference type="InterPro" id="IPR021321">
    <property type="entry name" value="DUF2922"/>
</dbReference>
<dbReference type="GeneID" id="79022747"/>
<evidence type="ECO:0000313" key="1">
    <source>
        <dbReference type="EMBL" id="QQB61798.1"/>
    </source>
</evidence>
<reference evidence="2" key="1">
    <citation type="submission" date="2019-11" db="EMBL/GenBank/DDBJ databases">
        <authorList>
            <person name="Feng L."/>
        </authorList>
    </citation>
    <scope>NUCLEOTIDE SEQUENCE</scope>
    <source>
        <strain evidence="2">AvaginalisLFYP127</strain>
    </source>
</reference>
<reference evidence="1 3" key="2">
    <citation type="submission" date="2020-12" db="EMBL/GenBank/DDBJ databases">
        <title>FDA dAtabase for Regulatory Grade micrObial Sequences (FDA-ARGOS): Supporting development and validation of Infectious Disease Dx tests.</title>
        <authorList>
            <person name="Sproer C."/>
            <person name="Gronow S."/>
            <person name="Severitt S."/>
            <person name="Schroder I."/>
            <person name="Tallon L."/>
            <person name="Sadzewicz L."/>
            <person name="Zhao X."/>
            <person name="Boylan J."/>
            <person name="Ott S."/>
            <person name="Bowen H."/>
            <person name="Vavikolanu K."/>
            <person name="Mehta A."/>
            <person name="Aluvathingal J."/>
            <person name="Nadendla S."/>
            <person name="Lowell S."/>
            <person name="Myers T."/>
            <person name="Yan Y."/>
            <person name="Sichtig H."/>
        </authorList>
    </citation>
    <scope>NUCLEOTIDE SEQUENCE [LARGE SCALE GENOMIC DNA]</scope>
    <source>
        <strain evidence="1 3">FDAARGOS_988</strain>
    </source>
</reference>
<evidence type="ECO:0000313" key="3">
    <source>
        <dbReference type="Proteomes" id="UP000595276"/>
    </source>
</evidence>
<gene>
    <name evidence="2" type="ORF">AVLFYP127_00600</name>
    <name evidence="1" type="ORF">I6H45_08345</name>
</gene>
<dbReference type="KEGG" id="avg:I6H45_08345"/>
<evidence type="ECO:0000313" key="2">
    <source>
        <dbReference type="EMBL" id="VYT03921.1"/>
    </source>
</evidence>
<dbReference type="AlphaFoldDB" id="A0A6N2TIS6"/>
<protein>
    <submittedName>
        <fullName evidence="1">DUF2922 domain-containing protein</fullName>
    </submittedName>
</protein>
<proteinExistence type="predicted"/>
<dbReference type="Proteomes" id="UP000595276">
    <property type="component" value="Chromosome"/>
</dbReference>
<dbReference type="Pfam" id="PF11148">
    <property type="entry name" value="DUF2922"/>
    <property type="match status" value="1"/>
</dbReference>
<sequence>MQTKKLKLSFKDALGKTKMVSIDHPKANLNDEIVKAQMGEMINSKVLQTKEGKITTMNKAYMENISRDDFTLA</sequence>
<accession>A0A6N2TIS6</accession>
<dbReference type="EMBL" id="CP066014">
    <property type="protein sequence ID" value="QQB61798.1"/>
    <property type="molecule type" value="Genomic_DNA"/>
</dbReference>